<comment type="caution">
    <text evidence="12">The sequence shown here is derived from an EMBL/GenBank/DDBJ whole genome shotgun (WGS) entry which is preliminary data.</text>
</comment>
<dbReference type="Gene3D" id="3.30.30.30">
    <property type="match status" value="1"/>
</dbReference>
<dbReference type="InterPro" id="IPR029048">
    <property type="entry name" value="HSP70_C_sf"/>
</dbReference>
<evidence type="ECO:0000256" key="11">
    <source>
        <dbReference type="SAM" id="SignalP"/>
    </source>
</evidence>
<evidence type="ECO:0000256" key="4">
    <source>
        <dbReference type="ARBA" id="ARBA00022741"/>
    </source>
</evidence>
<keyword evidence="3 11" id="KW-0732">Signal</keyword>
<organism evidence="12 13">
    <name type="scientific">Littorina saxatilis</name>
    <dbReference type="NCBI Taxonomy" id="31220"/>
    <lineage>
        <taxon>Eukaryota</taxon>
        <taxon>Metazoa</taxon>
        <taxon>Spiralia</taxon>
        <taxon>Lophotrochozoa</taxon>
        <taxon>Mollusca</taxon>
        <taxon>Gastropoda</taxon>
        <taxon>Caenogastropoda</taxon>
        <taxon>Littorinimorpha</taxon>
        <taxon>Littorinoidea</taxon>
        <taxon>Littorinidae</taxon>
        <taxon>Littorina</taxon>
    </lineage>
</organism>
<dbReference type="FunFam" id="3.90.640.10:FF:000004">
    <property type="entry name" value="Heat shock 70 kDa protein 4"/>
    <property type="match status" value="1"/>
</dbReference>
<reference evidence="12 13" key="1">
    <citation type="submission" date="2024-02" db="EMBL/GenBank/DDBJ databases">
        <title>Chromosome-scale genome assembly of the rough periwinkle Littorina saxatilis.</title>
        <authorList>
            <person name="De Jode A."/>
            <person name="Faria R."/>
            <person name="Formenti G."/>
            <person name="Sims Y."/>
            <person name="Smith T.P."/>
            <person name="Tracey A."/>
            <person name="Wood J.M.D."/>
            <person name="Zagrodzka Z.B."/>
            <person name="Johannesson K."/>
            <person name="Butlin R.K."/>
            <person name="Leder E.H."/>
        </authorList>
    </citation>
    <scope>NUCLEOTIDE SEQUENCE [LARGE SCALE GENOMIC DNA]</scope>
    <source>
        <strain evidence="12">Snail1</strain>
        <tissue evidence="12">Muscle</tissue>
    </source>
</reference>
<feature type="compositionally biased region" description="Polar residues" evidence="10">
    <location>
        <begin position="966"/>
        <end position="979"/>
    </location>
</feature>
<dbReference type="Proteomes" id="UP001374579">
    <property type="component" value="Unassembled WGS sequence"/>
</dbReference>
<evidence type="ECO:0000256" key="10">
    <source>
        <dbReference type="SAM" id="MobiDB-lite"/>
    </source>
</evidence>
<feature type="compositionally biased region" description="Basic and acidic residues" evidence="10">
    <location>
        <begin position="1021"/>
        <end position="1046"/>
    </location>
</feature>
<gene>
    <name evidence="12" type="ORF">V1264_017162</name>
</gene>
<keyword evidence="9" id="KW-0175">Coiled coil</keyword>
<keyword evidence="7" id="KW-0143">Chaperone</keyword>
<dbReference type="SUPFAM" id="SSF100934">
    <property type="entry name" value="Heat shock protein 70kD (HSP70), C-terminal subdomain"/>
    <property type="match status" value="1"/>
</dbReference>
<dbReference type="SUPFAM" id="SSF53067">
    <property type="entry name" value="Actin-like ATPase domain"/>
    <property type="match status" value="2"/>
</dbReference>
<dbReference type="Gene3D" id="3.30.420.40">
    <property type="match status" value="2"/>
</dbReference>
<keyword evidence="5" id="KW-0256">Endoplasmic reticulum</keyword>
<feature type="compositionally biased region" description="Polar residues" evidence="10">
    <location>
        <begin position="609"/>
        <end position="628"/>
    </location>
</feature>
<dbReference type="Gene3D" id="2.60.34.10">
    <property type="entry name" value="Substrate Binding Domain Of DNAk, Chain A, domain 1"/>
    <property type="match status" value="1"/>
</dbReference>
<evidence type="ECO:0000256" key="5">
    <source>
        <dbReference type="ARBA" id="ARBA00022824"/>
    </source>
</evidence>
<dbReference type="FunFam" id="3.30.30.30:FF:000004">
    <property type="entry name" value="hypoxia up-regulated protein 1"/>
    <property type="match status" value="1"/>
</dbReference>
<evidence type="ECO:0000313" key="12">
    <source>
        <dbReference type="EMBL" id="KAK7105832.1"/>
    </source>
</evidence>
<dbReference type="GO" id="GO:0034663">
    <property type="term" value="C:endoplasmic reticulum chaperone complex"/>
    <property type="evidence" value="ECO:0007669"/>
    <property type="project" value="TreeGrafter"/>
</dbReference>
<feature type="signal peptide" evidence="11">
    <location>
        <begin position="1"/>
        <end position="24"/>
    </location>
</feature>
<evidence type="ECO:0000256" key="7">
    <source>
        <dbReference type="ARBA" id="ARBA00023186"/>
    </source>
</evidence>
<dbReference type="InterPro" id="IPR018181">
    <property type="entry name" value="Heat_shock_70_CS"/>
</dbReference>
<keyword evidence="13" id="KW-1185">Reference proteome</keyword>
<dbReference type="Gene3D" id="3.90.640.10">
    <property type="entry name" value="Actin, Chain A, domain 4"/>
    <property type="match status" value="1"/>
</dbReference>
<evidence type="ECO:0000256" key="9">
    <source>
        <dbReference type="SAM" id="Coils"/>
    </source>
</evidence>
<feature type="chain" id="PRO_5043007751" description="Hypoxia up-regulated protein 1" evidence="11">
    <location>
        <begin position="25"/>
        <end position="1086"/>
    </location>
</feature>
<sequence>MVWCGPPKLLLCFTLIALCAPVMGRLAVMSIDLGGEFMKIALVKPGVPMEIVLDKESSRKTRSIVAFRDGERTFANEAYNTAVRFPTKAFWFLTHIIGRTYDDPLVTQFRKRFPFYDEVLVKDEERGTILFKENDDTLYSAEELLGMMLEKAREYAQDFAEQDIKDAVITVPTYYNQAERRAVLTAAELVGINVLQLMTDNSAVALNYGVFRRKNFNATAQYYMFYDMGATSTTASIVSYQMVKTKEGTRVETNPQLTVKGVGYDRHLGGLEMTLRLRDHLAKVFNSKKKRSIKVEDNHRAMAKLLKEAERVKKVLSANSEHKAQVEGLVEGEDFAAKVTRDEYLELVKDLLDRVTKPMEDALKASEITMPEISEIILMGGGSRLPKVQELLLAYSGKSDLGKSINTDEAAALGAVYQAAFLGKGFKVKTFHVRDANLFPINVEFEKQKTAEDAGTPSRVIKRTLFGRMNPYPQKKVMTFNKHYQDFSFAVRYGDLDFLSEEEKKAFHTTLLSNVSLQGVDTALSKHKQEEAEYKGVKAHFRMDESGILRLDKVESVFEKQQAVEEKEDESTWSKIGSAFGGLFGGKEGEAEEGKTETPEEGAAPPQHAETNQTETRSDQSGQNQTGTDRSEQDQGSSDKAKEEKKEKPKKKGTESTEEKAEEEPSEKKEDAAEKKEEEEKPATEEKKSETDGEKKEGKEEKTDEKSKDKKDKKSKEGEEKKQPEKPAAPKVVTLKEDIKADVEVKDMMQLPKQKMKEAKQRLATLAKKDQQKVALEKAKNELEGYIFDSQDKLSQETHEACSTEEERTSILQQMSEASDWLYEQPDDAKKEVYIEKLKELKELMKNVNLRVFEREERPKALAALKQHINHTTVFLETVRNMTDEEDPIFTKVELDTMDKLINETTAWRDQAVKEQSKIPDHKNPTLLVEAIGAKIYALEREMKYLINKAKNYRPKPKMKKEDTTTKGNTTDSDNSKTPNETKTEEATQPAGKDEENEATVEIEDEATTTTPESQETAPETESKDEKPEETVEKPSTDTQSKTDKTSKKKRPKKKREQEETNAETLEIGSDDLPADGSDTDKHTEL</sequence>
<dbReference type="PRINTS" id="PR00301">
    <property type="entry name" value="HEATSHOCK70"/>
</dbReference>
<feature type="compositionally biased region" description="Basic and acidic residues" evidence="10">
    <location>
        <begin position="629"/>
        <end position="659"/>
    </location>
</feature>
<feature type="compositionally biased region" description="Basic and acidic residues" evidence="10">
    <location>
        <begin position="587"/>
        <end position="598"/>
    </location>
</feature>
<evidence type="ECO:0000256" key="6">
    <source>
        <dbReference type="ARBA" id="ARBA00022840"/>
    </source>
</evidence>
<evidence type="ECO:0000256" key="2">
    <source>
        <dbReference type="ARBA" id="ARBA00007381"/>
    </source>
</evidence>
<feature type="coiled-coil region" evidence="9">
    <location>
        <begin position="831"/>
        <end position="858"/>
    </location>
</feature>
<dbReference type="PROSITE" id="PS01036">
    <property type="entry name" value="HSP70_3"/>
    <property type="match status" value="1"/>
</dbReference>
<feature type="region of interest" description="Disordered" evidence="10">
    <location>
        <begin position="562"/>
        <end position="734"/>
    </location>
</feature>
<dbReference type="EMBL" id="JBAMIC010000007">
    <property type="protein sequence ID" value="KAK7105832.1"/>
    <property type="molecule type" value="Genomic_DNA"/>
</dbReference>
<dbReference type="Pfam" id="PF00012">
    <property type="entry name" value="HSP70"/>
    <property type="match status" value="1"/>
</dbReference>
<protein>
    <recommendedName>
        <fullName evidence="8">Hypoxia up-regulated protein 1</fullName>
    </recommendedName>
</protein>
<accession>A0AAN9BI05</accession>
<feature type="compositionally biased region" description="Polar residues" evidence="10">
    <location>
        <begin position="1008"/>
        <end position="1020"/>
    </location>
</feature>
<dbReference type="InterPro" id="IPR013126">
    <property type="entry name" value="Hsp_70_fam"/>
</dbReference>
<dbReference type="InterPro" id="IPR043129">
    <property type="entry name" value="ATPase_NBD"/>
</dbReference>
<keyword evidence="6" id="KW-0067">ATP-binding</keyword>
<keyword evidence="4" id="KW-0547">Nucleotide-binding</keyword>
<dbReference type="PANTHER" id="PTHR45639:SF3">
    <property type="entry name" value="HYPOXIA UP-REGULATED PROTEIN 1"/>
    <property type="match status" value="1"/>
</dbReference>
<dbReference type="PANTHER" id="PTHR45639">
    <property type="entry name" value="HSC70CB, ISOFORM G-RELATED"/>
    <property type="match status" value="1"/>
</dbReference>
<dbReference type="GO" id="GO:0005788">
    <property type="term" value="C:endoplasmic reticulum lumen"/>
    <property type="evidence" value="ECO:0007669"/>
    <property type="project" value="UniProtKB-SubCell"/>
</dbReference>
<feature type="compositionally biased region" description="Basic and acidic residues" evidence="10">
    <location>
        <begin position="666"/>
        <end position="725"/>
    </location>
</feature>
<comment type="similarity">
    <text evidence="2">Belongs to the heat shock protein 70 family.</text>
</comment>
<dbReference type="GO" id="GO:0030968">
    <property type="term" value="P:endoplasmic reticulum unfolded protein response"/>
    <property type="evidence" value="ECO:0007669"/>
    <property type="project" value="TreeGrafter"/>
</dbReference>
<feature type="region of interest" description="Disordered" evidence="10">
    <location>
        <begin position="955"/>
        <end position="1086"/>
    </location>
</feature>
<dbReference type="AlphaFoldDB" id="A0AAN9BI05"/>
<name>A0AAN9BI05_9CAEN</name>
<proteinExistence type="inferred from homology"/>
<evidence type="ECO:0000256" key="3">
    <source>
        <dbReference type="ARBA" id="ARBA00022729"/>
    </source>
</evidence>
<evidence type="ECO:0000256" key="1">
    <source>
        <dbReference type="ARBA" id="ARBA00004319"/>
    </source>
</evidence>
<comment type="subcellular location">
    <subcellularLocation>
        <location evidence="1">Endoplasmic reticulum lumen</location>
    </subcellularLocation>
</comment>
<dbReference type="GO" id="GO:0140662">
    <property type="term" value="F:ATP-dependent protein folding chaperone"/>
    <property type="evidence" value="ECO:0007669"/>
    <property type="project" value="InterPro"/>
</dbReference>
<evidence type="ECO:0000256" key="8">
    <source>
        <dbReference type="ARBA" id="ARBA00040503"/>
    </source>
</evidence>
<feature type="compositionally biased region" description="Acidic residues" evidence="10">
    <location>
        <begin position="995"/>
        <end position="1007"/>
    </location>
</feature>
<dbReference type="Gene3D" id="1.20.1270.10">
    <property type="match status" value="1"/>
</dbReference>
<dbReference type="InterPro" id="IPR029047">
    <property type="entry name" value="HSP70_peptide-bd_sf"/>
</dbReference>
<evidence type="ECO:0000313" key="13">
    <source>
        <dbReference type="Proteomes" id="UP001374579"/>
    </source>
</evidence>
<dbReference type="FunFam" id="1.20.1270.10:FF:000002">
    <property type="entry name" value="Heat shock 70 kDa protein 4"/>
    <property type="match status" value="1"/>
</dbReference>
<dbReference type="CDD" id="cd10230">
    <property type="entry name" value="ASKHA_NBD_HSP70_HYOU1"/>
    <property type="match status" value="1"/>
</dbReference>
<dbReference type="GO" id="GO:0005524">
    <property type="term" value="F:ATP binding"/>
    <property type="evidence" value="ECO:0007669"/>
    <property type="project" value="UniProtKB-KW"/>
</dbReference>